<evidence type="ECO:0000256" key="11">
    <source>
        <dbReference type="ARBA" id="ARBA00023237"/>
    </source>
</evidence>
<feature type="signal peptide" evidence="15">
    <location>
        <begin position="1"/>
        <end position="25"/>
    </location>
</feature>
<dbReference type="PROSITE" id="PS01156">
    <property type="entry name" value="TONB_DEPENDENT_REC_2"/>
    <property type="match status" value="1"/>
</dbReference>
<keyword evidence="2 12" id="KW-0813">Transport</keyword>
<dbReference type="OrthoDB" id="9760333at2"/>
<keyword evidence="19" id="KW-1185">Reference proteome</keyword>
<organism evidence="18 19">
    <name type="scientific">Qipengyuania algicida</name>
    <dbReference type="NCBI Taxonomy" id="1836209"/>
    <lineage>
        <taxon>Bacteria</taxon>
        <taxon>Pseudomonadati</taxon>
        <taxon>Pseudomonadota</taxon>
        <taxon>Alphaproteobacteria</taxon>
        <taxon>Sphingomonadales</taxon>
        <taxon>Erythrobacteraceae</taxon>
        <taxon>Qipengyuania</taxon>
    </lineage>
</organism>
<gene>
    <name evidence="18" type="ORF">GRI58_02780</name>
</gene>
<evidence type="ECO:0000256" key="15">
    <source>
        <dbReference type="SAM" id="SignalP"/>
    </source>
</evidence>
<dbReference type="EMBL" id="WTYA01000002">
    <property type="protein sequence ID" value="MXP27748.1"/>
    <property type="molecule type" value="Genomic_DNA"/>
</dbReference>
<keyword evidence="9 14" id="KW-0798">TonB box</keyword>
<comment type="subcellular location">
    <subcellularLocation>
        <location evidence="1 12">Cell outer membrane</location>
        <topology evidence="1 12">Multi-pass membrane protein</topology>
    </subcellularLocation>
</comment>
<evidence type="ECO:0000256" key="10">
    <source>
        <dbReference type="ARBA" id="ARBA00023136"/>
    </source>
</evidence>
<dbReference type="InterPro" id="IPR036942">
    <property type="entry name" value="Beta-barrel_TonB_sf"/>
</dbReference>
<evidence type="ECO:0000256" key="5">
    <source>
        <dbReference type="ARBA" id="ARBA00022692"/>
    </source>
</evidence>
<dbReference type="InterPro" id="IPR010917">
    <property type="entry name" value="TonB_rcpt_CS"/>
</dbReference>
<evidence type="ECO:0000256" key="12">
    <source>
        <dbReference type="PROSITE-ProRule" id="PRU01360"/>
    </source>
</evidence>
<dbReference type="RefSeq" id="WP_160752052.1">
    <property type="nucleotide sequence ID" value="NZ_WTYA01000002.1"/>
</dbReference>
<evidence type="ECO:0000256" key="9">
    <source>
        <dbReference type="ARBA" id="ARBA00023077"/>
    </source>
</evidence>
<evidence type="ECO:0000256" key="4">
    <source>
        <dbReference type="ARBA" id="ARBA00022496"/>
    </source>
</evidence>
<reference evidence="18 19" key="1">
    <citation type="submission" date="2019-12" db="EMBL/GenBank/DDBJ databases">
        <title>Genomic-based taxomic classification of the family Erythrobacteraceae.</title>
        <authorList>
            <person name="Xu L."/>
        </authorList>
    </citation>
    <scope>NUCLEOTIDE SEQUENCE [LARGE SCALE GENOMIC DNA]</scope>
    <source>
        <strain evidence="18 19">KEMB 9005-328</strain>
    </source>
</reference>
<evidence type="ECO:0000256" key="1">
    <source>
        <dbReference type="ARBA" id="ARBA00004571"/>
    </source>
</evidence>
<sequence>MKTSLRYSCALSALVVAFSVAPAMAQDTGDTTAAQQQADATTTATGDDLAANDQTVIIVTAQGRRQALADVPVSVNAVSGDLLEKSGVSDIRELNQVAPSLLFSSTGNEANGSARIRGVGTVGDNPGLESSVPVFIDGVYRSRSGTALSELGPIDRIEILRGPQGTLGGRNSTAGLISIYTAPPEFTLSGYGAFTYGNYDMVKGEAGINLPLSQTIAARVDGVYLKRDGFYHDVVNDTDVNNKDRFLVRGQLLFEPTPDISFRLIGDYSEKSEACCAATFVQPSFAPLARVSPGLDPFTRPTGGPALTSTSNPIIPILLGMGQDPRALTQSTFNRDIYVSPGRSYEGKTKDYGVSGELNWKFGNTKLTSITAYREYSNNQASDTDYTQIDILYRAPGPDAGAREFQTFSQEVRLNGSAFDNKLDWLIGGYFAHEKLQVRDNLRFGSQYGTFANCRIALAINPLLANPSADNCFGANIAALTGANNGAGAFGPATPLIVAGINNLAQIKDLGSTRDLYNQTSDNFAIFTHNIIHLTDKLDLTLGLRYTNETKKLNATFGNDNVYCPANRQLLSSLLTTPLAGLAGGLIGLSCQGNSTAELNGKSISDERKEDELTGTAILSYKPSRESLLYASYSRGYKAGGFNLDRSALSNPVALDANNLNVANLQFGAEKVNAYEIGFKYSERKFTFSIDAFRQEFSNFQLNTFNGSVFLVQNINSCGTDLSATGTCSPDDVKPGVISEGVEVEGSVSPVKDFTVTMAVTYANTHYKNKLIGNDTGAALDPALRLLPGDNLSNAPEITATSSVSWTPELGSSGMRGLVFFDARMVSDYNTGSDLLYGKEQDGFVVVNGRIGVTNIGGHFSIEGWVRNLFDKQYTQVAFNTPFVAPQQTYSAFLAEPRTYGVTVRGKF</sequence>
<dbReference type="GO" id="GO:0006826">
    <property type="term" value="P:iron ion transport"/>
    <property type="evidence" value="ECO:0007669"/>
    <property type="project" value="UniProtKB-KW"/>
</dbReference>
<keyword evidence="7" id="KW-0408">Iron</keyword>
<keyword evidence="4" id="KW-0410">Iron transport</keyword>
<evidence type="ECO:0000259" key="17">
    <source>
        <dbReference type="Pfam" id="PF07715"/>
    </source>
</evidence>
<dbReference type="Pfam" id="PF07715">
    <property type="entry name" value="Plug"/>
    <property type="match status" value="1"/>
</dbReference>
<proteinExistence type="inferred from homology"/>
<evidence type="ECO:0000313" key="18">
    <source>
        <dbReference type="EMBL" id="MXP27748.1"/>
    </source>
</evidence>
<dbReference type="Proteomes" id="UP000439780">
    <property type="component" value="Unassembled WGS sequence"/>
</dbReference>
<feature type="domain" description="TonB-dependent receptor-like beta-barrel" evidence="16">
    <location>
        <begin position="360"/>
        <end position="869"/>
    </location>
</feature>
<keyword evidence="10 12" id="KW-0472">Membrane</keyword>
<dbReference type="PROSITE" id="PS52016">
    <property type="entry name" value="TONB_DEPENDENT_REC_3"/>
    <property type="match status" value="1"/>
</dbReference>
<dbReference type="InterPro" id="IPR012910">
    <property type="entry name" value="Plug_dom"/>
</dbReference>
<keyword evidence="3 12" id="KW-1134">Transmembrane beta strand</keyword>
<evidence type="ECO:0000256" key="13">
    <source>
        <dbReference type="PROSITE-ProRule" id="PRU10144"/>
    </source>
</evidence>
<keyword evidence="11 12" id="KW-0998">Cell outer membrane</keyword>
<evidence type="ECO:0000256" key="14">
    <source>
        <dbReference type="RuleBase" id="RU003357"/>
    </source>
</evidence>
<keyword evidence="18" id="KW-0675">Receptor</keyword>
<dbReference type="AlphaFoldDB" id="A0A845AL44"/>
<dbReference type="Gene3D" id="2.40.170.20">
    <property type="entry name" value="TonB-dependent receptor, beta-barrel domain"/>
    <property type="match status" value="3"/>
</dbReference>
<comment type="similarity">
    <text evidence="12 14">Belongs to the TonB-dependent receptor family.</text>
</comment>
<evidence type="ECO:0000256" key="2">
    <source>
        <dbReference type="ARBA" id="ARBA00022448"/>
    </source>
</evidence>
<name>A0A845AL44_9SPHN</name>
<accession>A0A845AL44</accession>
<feature type="chain" id="PRO_5032824641" evidence="15">
    <location>
        <begin position="26"/>
        <end position="908"/>
    </location>
</feature>
<evidence type="ECO:0000259" key="16">
    <source>
        <dbReference type="Pfam" id="PF00593"/>
    </source>
</evidence>
<dbReference type="InterPro" id="IPR039426">
    <property type="entry name" value="TonB-dep_rcpt-like"/>
</dbReference>
<evidence type="ECO:0000313" key="19">
    <source>
        <dbReference type="Proteomes" id="UP000439780"/>
    </source>
</evidence>
<dbReference type="GO" id="GO:0009279">
    <property type="term" value="C:cell outer membrane"/>
    <property type="evidence" value="ECO:0007669"/>
    <property type="project" value="UniProtKB-SubCell"/>
</dbReference>
<feature type="domain" description="TonB-dependent receptor plug" evidence="17">
    <location>
        <begin position="68"/>
        <end position="175"/>
    </location>
</feature>
<keyword evidence="5 12" id="KW-0812">Transmembrane</keyword>
<evidence type="ECO:0000256" key="6">
    <source>
        <dbReference type="ARBA" id="ARBA00022729"/>
    </source>
</evidence>
<keyword evidence="8" id="KW-0406">Ion transport</keyword>
<evidence type="ECO:0000256" key="7">
    <source>
        <dbReference type="ARBA" id="ARBA00023004"/>
    </source>
</evidence>
<keyword evidence="6 15" id="KW-0732">Signal</keyword>
<dbReference type="InterPro" id="IPR000531">
    <property type="entry name" value="Beta-barrel_TonB"/>
</dbReference>
<dbReference type="SUPFAM" id="SSF56935">
    <property type="entry name" value="Porins"/>
    <property type="match status" value="1"/>
</dbReference>
<dbReference type="Pfam" id="PF00593">
    <property type="entry name" value="TonB_dep_Rec_b-barrel"/>
    <property type="match status" value="1"/>
</dbReference>
<comment type="caution">
    <text evidence="18">The sequence shown here is derived from an EMBL/GenBank/DDBJ whole genome shotgun (WGS) entry which is preliminary data.</text>
</comment>
<evidence type="ECO:0000256" key="8">
    <source>
        <dbReference type="ARBA" id="ARBA00023065"/>
    </source>
</evidence>
<dbReference type="PANTHER" id="PTHR32552:SF81">
    <property type="entry name" value="TONB-DEPENDENT OUTER MEMBRANE RECEPTOR"/>
    <property type="match status" value="1"/>
</dbReference>
<feature type="short sequence motif" description="TonB C-terminal box" evidence="13">
    <location>
        <begin position="891"/>
        <end position="908"/>
    </location>
</feature>
<evidence type="ECO:0000256" key="3">
    <source>
        <dbReference type="ARBA" id="ARBA00022452"/>
    </source>
</evidence>
<protein>
    <submittedName>
        <fullName evidence="18">TonB-dependent receptor</fullName>
    </submittedName>
</protein>
<dbReference type="PANTHER" id="PTHR32552">
    <property type="entry name" value="FERRICHROME IRON RECEPTOR-RELATED"/>
    <property type="match status" value="1"/>
</dbReference>